<dbReference type="Pfam" id="PF03159">
    <property type="entry name" value="XRN_N"/>
    <property type="match status" value="1"/>
</dbReference>
<dbReference type="GO" id="GO:0005634">
    <property type="term" value="C:nucleus"/>
    <property type="evidence" value="ECO:0007669"/>
    <property type="project" value="UniProtKB-SubCell"/>
</dbReference>
<dbReference type="PANTHER" id="PTHR12341">
    <property type="entry name" value="5'-&gt;3' EXORIBONUCLEASE"/>
    <property type="match status" value="1"/>
</dbReference>
<feature type="domain" description="Xrn1 helical" evidence="17">
    <location>
        <begin position="502"/>
        <end position="711"/>
    </location>
</feature>
<dbReference type="Gene3D" id="3.40.50.12390">
    <property type="match status" value="2"/>
</dbReference>
<evidence type="ECO:0000256" key="2">
    <source>
        <dbReference type="ARBA" id="ARBA00006994"/>
    </source>
</evidence>
<dbReference type="Gene3D" id="1.25.40.1050">
    <property type="match status" value="1"/>
</dbReference>
<keyword evidence="8" id="KW-0378">Hydrolase</keyword>
<comment type="similarity">
    <text evidence="2">Belongs to the 5'-3' exonuclease family. XRN2/RAT1 subfamily.</text>
</comment>
<evidence type="ECO:0000259" key="16">
    <source>
        <dbReference type="Pfam" id="PF12656"/>
    </source>
</evidence>
<keyword evidence="7" id="KW-0540">Nuclease</keyword>
<proteinExistence type="inferred from homology"/>
<evidence type="ECO:0000256" key="11">
    <source>
        <dbReference type="ARBA" id="ARBA00023163"/>
    </source>
</evidence>
<accession>A0A4S8KE10</accession>
<dbReference type="InterPro" id="IPR026822">
    <property type="entry name" value="Spp2/MOS2_G-patch"/>
</dbReference>
<evidence type="ECO:0000256" key="8">
    <source>
        <dbReference type="ARBA" id="ARBA00022801"/>
    </source>
</evidence>
<dbReference type="GO" id="GO:0006397">
    <property type="term" value="P:mRNA processing"/>
    <property type="evidence" value="ECO:0007669"/>
    <property type="project" value="UniProtKB-KW"/>
</dbReference>
<keyword evidence="9" id="KW-0269">Exonuclease</keyword>
<evidence type="ECO:0000256" key="12">
    <source>
        <dbReference type="ARBA" id="ARBA00023242"/>
    </source>
</evidence>
<keyword evidence="6" id="KW-0507">mRNA processing</keyword>
<dbReference type="Pfam" id="PF12656">
    <property type="entry name" value="G-patch_2"/>
    <property type="match status" value="1"/>
</dbReference>
<dbReference type="PANTHER" id="PTHR12341:SF53">
    <property type="entry name" value="5'-3' EXORIBONUCLEASE"/>
    <property type="match status" value="1"/>
</dbReference>
<feature type="compositionally biased region" description="Basic residues" evidence="14">
    <location>
        <begin position="787"/>
        <end position="800"/>
    </location>
</feature>
<feature type="region of interest" description="Disordered" evidence="14">
    <location>
        <begin position="851"/>
        <end position="873"/>
    </location>
</feature>
<evidence type="ECO:0000256" key="6">
    <source>
        <dbReference type="ARBA" id="ARBA00022664"/>
    </source>
</evidence>
<organism evidence="18 19">
    <name type="scientific">Musa balbisiana</name>
    <name type="common">Banana</name>
    <dbReference type="NCBI Taxonomy" id="52838"/>
    <lineage>
        <taxon>Eukaryota</taxon>
        <taxon>Viridiplantae</taxon>
        <taxon>Streptophyta</taxon>
        <taxon>Embryophyta</taxon>
        <taxon>Tracheophyta</taxon>
        <taxon>Spermatophyta</taxon>
        <taxon>Magnoliopsida</taxon>
        <taxon>Liliopsida</taxon>
        <taxon>Zingiberales</taxon>
        <taxon>Musaceae</taxon>
        <taxon>Musa</taxon>
    </lineage>
</organism>
<feature type="compositionally biased region" description="Polar residues" evidence="14">
    <location>
        <begin position="802"/>
        <end position="814"/>
    </location>
</feature>
<feature type="domain" description="Xrn1 helical" evidence="17">
    <location>
        <begin position="446"/>
        <end position="501"/>
    </location>
</feature>
<evidence type="ECO:0000256" key="4">
    <source>
        <dbReference type="ARBA" id="ARBA00022472"/>
    </source>
</evidence>
<evidence type="ECO:0000259" key="15">
    <source>
        <dbReference type="Pfam" id="PF03159"/>
    </source>
</evidence>
<dbReference type="GO" id="GO:0004534">
    <property type="term" value="F:5'-3' RNA exonuclease activity"/>
    <property type="evidence" value="ECO:0007669"/>
    <property type="project" value="TreeGrafter"/>
</dbReference>
<dbReference type="InterPro" id="IPR004859">
    <property type="entry name" value="Xrn1_N"/>
</dbReference>
<gene>
    <name evidence="18" type="ORF">C4D60_Mb04t22910</name>
</gene>
<dbReference type="STRING" id="52838.A0A4S8KE10"/>
<dbReference type="GO" id="GO:0000956">
    <property type="term" value="P:nuclear-transcribed mRNA catabolic process"/>
    <property type="evidence" value="ECO:0007669"/>
    <property type="project" value="TreeGrafter"/>
</dbReference>
<feature type="region of interest" description="Disordered" evidence="14">
    <location>
        <begin position="772"/>
        <end position="823"/>
    </location>
</feature>
<dbReference type="FunFam" id="3.40.50.12390:FF:000003">
    <property type="entry name" value="5'-3' exoribonuclease"/>
    <property type="match status" value="1"/>
</dbReference>
<comment type="subcellular location">
    <subcellularLocation>
        <location evidence="1">Nucleus</location>
    </subcellularLocation>
</comment>
<feature type="domain" description="Xrn1 helical" evidence="17">
    <location>
        <begin position="318"/>
        <end position="419"/>
    </location>
</feature>
<evidence type="ECO:0000256" key="7">
    <source>
        <dbReference type="ARBA" id="ARBA00022722"/>
    </source>
</evidence>
<keyword evidence="10" id="KW-0805">Transcription regulation</keyword>
<evidence type="ECO:0000256" key="10">
    <source>
        <dbReference type="ARBA" id="ARBA00023015"/>
    </source>
</evidence>
<evidence type="ECO:0000259" key="17">
    <source>
        <dbReference type="Pfam" id="PF17846"/>
    </source>
</evidence>
<evidence type="ECO:0000256" key="9">
    <source>
        <dbReference type="ARBA" id="ARBA00022839"/>
    </source>
</evidence>
<dbReference type="FunFam" id="1.25.40.1050:FF:000002">
    <property type="entry name" value="5'-3' exoribonuclease"/>
    <property type="match status" value="1"/>
</dbReference>
<protein>
    <recommendedName>
        <fullName evidence="3">5'-3' exoribonuclease 2</fullName>
    </recommendedName>
</protein>
<keyword evidence="12" id="KW-0539">Nucleus</keyword>
<dbReference type="GO" id="GO:0006364">
    <property type="term" value="P:rRNA processing"/>
    <property type="evidence" value="ECO:0007669"/>
    <property type="project" value="UniProtKB-KW"/>
</dbReference>
<keyword evidence="19" id="KW-1185">Reference proteome</keyword>
<dbReference type="EMBL" id="PYDT01000001">
    <property type="protein sequence ID" value="THU73444.1"/>
    <property type="molecule type" value="Genomic_DNA"/>
</dbReference>
<comment type="caution">
    <text evidence="18">The sequence shown here is derived from an EMBL/GenBank/DDBJ whole genome shotgun (WGS) entry which is preliminary data.</text>
</comment>
<feature type="domain" description="Spp2/MOS2 G-patch" evidence="16">
    <location>
        <begin position="934"/>
        <end position="993"/>
    </location>
</feature>
<dbReference type="GO" id="GO:0003723">
    <property type="term" value="F:RNA binding"/>
    <property type="evidence" value="ECO:0007669"/>
    <property type="project" value="TreeGrafter"/>
</dbReference>
<evidence type="ECO:0000256" key="3">
    <source>
        <dbReference type="ARBA" id="ARBA00013845"/>
    </source>
</evidence>
<keyword evidence="4" id="KW-0806">Transcription termination</keyword>
<dbReference type="AlphaFoldDB" id="A0A4S8KE10"/>
<evidence type="ECO:0000313" key="19">
    <source>
        <dbReference type="Proteomes" id="UP000317650"/>
    </source>
</evidence>
<sequence>MGIPAFYRWLVDRYPLSVVQVREEAPVVVNGVQVPIDSSRPNPNGIEFDNLYLDMNGIVHPCFHPEDRPAPKSYDEVYKAVFAYIDHLFSLVRPRKLLYMAIDGVAPRAKMNQQRARRFRAAKDRADAAAEAEKLKDDLESQLEKLCNPEEINKMDSNVITPGTEFMALLSSALRYYICLRINSDPGWRGIKVILSDASVPGEGEHKIASYIRSQRNLPGFDPNARHCLYGLDADLIMLALATHEIHFSILREDVRVARRTERTSKFESKNKFSSKEGKEWNHEVNHEVPRKKFQFLNIWVLRDYLQHDLKIFGAKVKIDLERLIDDFVFICLFVGNDFLPHVPSLEISEGAIDLLMTVYKKEFAAMGGYLTNSFEVNLERVEHFLQMVGSHESAIFRKRIQLQREMNSHLRDAVEVEQKTGSIWMKSFERSANFLGRSKPNSTASVLKGQVQQGEEEWKEEYYSEKFEVKSEDECQKLKRQAVEKYVEGICWVMHYYYQGDLEVQFKLGIPFKPFNQLMGVLPAASAHALPLRYRNLMTDPSSSIIDFYPADFELDMNGKRFSWQAICKLPFVDESRLLAEVKRVEYTLTDDEKQRNSWSMDMLFVHFSHPLASKIRSFYRRKKDHPKLPKTKLKKRIDPKISSGMNGFIYISDKTIFSPEIYSPIEGMTLITKNKTIFVYYKIPPIQTHISKIPSGVILPNKSISKKDVQPAPVLWHERSMFKRKNLERPLSHAIAGHRLSQLACSLVSNHYRERKQAVNVKNLDKNAINGTIHESNGNGNELGKRKRRGGSRRKKKVQVMSQESGQNTSNLGKRKRRGGHAQPAALFLMEKETTAKVSFTLSSSSSQPFPYRGAVTASTEGDPGDEGEDGVAKPQFISVFDASQTLAVSHDARSVIIPPVPDAKTKCPLPVPAPDDDYMRWKFREDMKDLPQDRGLDEFKDIRVEDFPFAYLAGYGWSDGQVIGRNKMLADPKVVEHKRRYGTEGLGYHKRKKETRTLQQEEQIGSLCLSNEGKEFTLLSLDVEVEQSNFICTKTQHAGFHRSLGISKCFQYSLLAQNTQMFSD</sequence>
<evidence type="ECO:0000256" key="1">
    <source>
        <dbReference type="ARBA" id="ARBA00004123"/>
    </source>
</evidence>
<dbReference type="CDD" id="cd18673">
    <property type="entry name" value="PIN_XRN1-2-like"/>
    <property type="match status" value="1"/>
</dbReference>
<dbReference type="FunFam" id="3.40.50.12390:FF:000005">
    <property type="entry name" value="5'-3' exoribonuclease 2"/>
    <property type="match status" value="1"/>
</dbReference>
<evidence type="ECO:0000256" key="13">
    <source>
        <dbReference type="ARBA" id="ARBA00046137"/>
    </source>
</evidence>
<name>A0A4S8KE10_MUSBA</name>
<dbReference type="InterPro" id="IPR041412">
    <property type="entry name" value="Xrn1_helical"/>
</dbReference>
<comment type="function">
    <text evidence="13">Possesses 5'-&gt;3' exoribonuclease activity. Required for the processing of nuclear mRNA and rRNA precursors. May promote the termination of transcription by RNA polymerase II. Essential for vegetative cell growth and chromosome segregation.</text>
</comment>
<dbReference type="Proteomes" id="UP000317650">
    <property type="component" value="Chromosome 4"/>
</dbReference>
<reference evidence="18 19" key="1">
    <citation type="journal article" date="2019" name="Nat. Plants">
        <title>Genome sequencing of Musa balbisiana reveals subgenome evolution and function divergence in polyploid bananas.</title>
        <authorList>
            <person name="Yao X."/>
        </authorList>
    </citation>
    <scope>NUCLEOTIDE SEQUENCE [LARGE SCALE GENOMIC DNA]</scope>
    <source>
        <strain evidence="19">cv. DH-PKW</strain>
        <tissue evidence="18">Leaves</tissue>
    </source>
</reference>
<evidence type="ECO:0000256" key="5">
    <source>
        <dbReference type="ARBA" id="ARBA00022552"/>
    </source>
</evidence>
<keyword evidence="11" id="KW-0804">Transcription</keyword>
<feature type="compositionally biased region" description="Polar residues" evidence="14">
    <location>
        <begin position="772"/>
        <end position="782"/>
    </location>
</feature>
<evidence type="ECO:0000256" key="14">
    <source>
        <dbReference type="SAM" id="MobiDB-lite"/>
    </source>
</evidence>
<dbReference type="GO" id="GO:0006353">
    <property type="term" value="P:DNA-templated transcription termination"/>
    <property type="evidence" value="ECO:0007669"/>
    <property type="project" value="UniProtKB-KW"/>
</dbReference>
<dbReference type="InterPro" id="IPR027073">
    <property type="entry name" value="5_3_exoribonuclease"/>
</dbReference>
<dbReference type="Pfam" id="PF17846">
    <property type="entry name" value="XRN_M"/>
    <property type="match status" value="3"/>
</dbReference>
<feature type="domain" description="Xrn1 N-terminal" evidence="15">
    <location>
        <begin position="1"/>
        <end position="254"/>
    </location>
</feature>
<evidence type="ECO:0000313" key="18">
    <source>
        <dbReference type="EMBL" id="THU73444.1"/>
    </source>
</evidence>
<keyword evidence="5" id="KW-0698">rRNA processing</keyword>